<keyword evidence="3 7" id="KW-1133">Transmembrane helix</keyword>
<evidence type="ECO:0000256" key="4">
    <source>
        <dbReference type="ARBA" id="ARBA00023002"/>
    </source>
</evidence>
<dbReference type="Pfam" id="PF04116">
    <property type="entry name" value="FA_hydroxylase"/>
    <property type="match status" value="1"/>
</dbReference>
<reference evidence="9 10" key="1">
    <citation type="submission" date="2018-07" db="EMBL/GenBank/DDBJ databases">
        <title>Genome sequencing of Runella.</title>
        <authorList>
            <person name="Baek M.-G."/>
            <person name="Yi H."/>
        </authorList>
    </citation>
    <scope>NUCLEOTIDE SEQUENCE [LARGE SCALE GENOMIC DNA]</scope>
    <source>
        <strain evidence="9 10">HYN0085</strain>
    </source>
</reference>
<name>A0A344TD52_9BACT</name>
<evidence type="ECO:0000256" key="7">
    <source>
        <dbReference type="SAM" id="Phobius"/>
    </source>
</evidence>
<evidence type="ECO:0000256" key="6">
    <source>
        <dbReference type="ARBA" id="ARBA00023136"/>
    </source>
</evidence>
<dbReference type="GO" id="GO:0050479">
    <property type="term" value="F:glyceryl-ether monooxygenase activity"/>
    <property type="evidence" value="ECO:0007669"/>
    <property type="project" value="TreeGrafter"/>
</dbReference>
<keyword evidence="2 7" id="KW-0812">Transmembrane</keyword>
<feature type="transmembrane region" description="Helical" evidence="7">
    <location>
        <begin position="366"/>
        <end position="383"/>
    </location>
</feature>
<proteinExistence type="predicted"/>
<sequence>MEDLPVSTQNIYTLLTPLALFFIVVEVGLCFYYKKNLITFAEAISNFGTALGNQTVNVLVAAGVYVLYGYLWENYRLIDHIPMNVPNFLLLLLGIDFIFYWVHRWGHEINILWAAHSPHHSAQEMNFFVALRASVTQRLFSFFFFWPLTIIGFQPFDIYMMTGIHLFISFLHHTELIPKLWRWVEFIFTTPSHHRVHHGVNFRYLDKNYGEFLIIWDRLFGSFEEETDKVIYGMYGQAQTWNPIVINFHYYSILWKDAVAATDWWDKIRIWFMPLGWRPANLPPKPPLQEITLQNQHRISTVAFPRAKVYLILSAIFGIVLMMLIINPASDWTTLQKMIGSGLLWHLIINWSGILESKRWLLMSEIIRILITAPVLILFTNLIDKPVWMAISIVYHLYCVIWTLRFFRSKS</sequence>
<dbReference type="InterPro" id="IPR006694">
    <property type="entry name" value="Fatty_acid_hydroxylase"/>
</dbReference>
<feature type="transmembrane region" description="Helical" evidence="7">
    <location>
        <begin position="12"/>
        <end position="32"/>
    </location>
</feature>
<dbReference type="PANTHER" id="PTHR21624">
    <property type="entry name" value="STEROL DESATURASE-RELATED PROTEIN"/>
    <property type="match status" value="1"/>
</dbReference>
<organism evidence="9 10">
    <name type="scientific">Runella rosea</name>
    <dbReference type="NCBI Taxonomy" id="2259595"/>
    <lineage>
        <taxon>Bacteria</taxon>
        <taxon>Pseudomonadati</taxon>
        <taxon>Bacteroidota</taxon>
        <taxon>Cytophagia</taxon>
        <taxon>Cytophagales</taxon>
        <taxon>Spirosomataceae</taxon>
        <taxon>Runella</taxon>
    </lineage>
</organism>
<feature type="domain" description="Fatty acid hydroxylase" evidence="8">
    <location>
        <begin position="88"/>
        <end position="222"/>
    </location>
</feature>
<dbReference type="GO" id="GO:0012505">
    <property type="term" value="C:endomembrane system"/>
    <property type="evidence" value="ECO:0007669"/>
    <property type="project" value="UniProtKB-SubCell"/>
</dbReference>
<accession>A0A344TD52</accession>
<keyword evidence="6 7" id="KW-0472">Membrane</keyword>
<keyword evidence="4" id="KW-0560">Oxidoreductase</keyword>
<dbReference type="GO" id="GO:0006643">
    <property type="term" value="P:membrane lipid metabolic process"/>
    <property type="evidence" value="ECO:0007669"/>
    <property type="project" value="TreeGrafter"/>
</dbReference>
<gene>
    <name evidence="9" type="ORF">DR864_01930</name>
</gene>
<evidence type="ECO:0000256" key="3">
    <source>
        <dbReference type="ARBA" id="ARBA00022989"/>
    </source>
</evidence>
<keyword evidence="5" id="KW-0443">Lipid metabolism</keyword>
<protein>
    <submittedName>
        <fullName evidence="9">Sterol desaturase family protein</fullName>
    </submittedName>
</protein>
<evidence type="ECO:0000313" key="9">
    <source>
        <dbReference type="EMBL" id="AXE16573.1"/>
    </source>
</evidence>
<evidence type="ECO:0000256" key="1">
    <source>
        <dbReference type="ARBA" id="ARBA00004127"/>
    </source>
</evidence>
<dbReference type="KEGG" id="run:DR864_01930"/>
<feature type="transmembrane region" description="Helical" evidence="7">
    <location>
        <begin position="389"/>
        <end position="407"/>
    </location>
</feature>
<feature type="transmembrane region" description="Helical" evidence="7">
    <location>
        <begin position="307"/>
        <end position="326"/>
    </location>
</feature>
<evidence type="ECO:0000313" key="10">
    <source>
        <dbReference type="Proteomes" id="UP000251993"/>
    </source>
</evidence>
<dbReference type="GO" id="GO:0016020">
    <property type="term" value="C:membrane"/>
    <property type="evidence" value="ECO:0007669"/>
    <property type="project" value="GOC"/>
</dbReference>
<dbReference type="AlphaFoldDB" id="A0A344TD52"/>
<feature type="transmembrane region" description="Helical" evidence="7">
    <location>
        <begin position="44"/>
        <end position="68"/>
    </location>
</feature>
<comment type="subcellular location">
    <subcellularLocation>
        <location evidence="1">Endomembrane system</location>
        <topology evidence="1">Multi-pass membrane protein</topology>
    </subcellularLocation>
</comment>
<evidence type="ECO:0000259" key="8">
    <source>
        <dbReference type="Pfam" id="PF04116"/>
    </source>
</evidence>
<dbReference type="RefSeq" id="WP_114065360.1">
    <property type="nucleotide sequence ID" value="NZ_CP030850.1"/>
</dbReference>
<dbReference type="GO" id="GO:0008610">
    <property type="term" value="P:lipid biosynthetic process"/>
    <property type="evidence" value="ECO:0007669"/>
    <property type="project" value="InterPro"/>
</dbReference>
<dbReference type="PANTHER" id="PTHR21624:SF1">
    <property type="entry name" value="ALKYLGLYCEROL MONOOXYGENASE"/>
    <property type="match status" value="1"/>
</dbReference>
<keyword evidence="10" id="KW-1185">Reference proteome</keyword>
<feature type="transmembrane region" description="Helical" evidence="7">
    <location>
        <begin position="88"/>
        <end position="106"/>
    </location>
</feature>
<evidence type="ECO:0000256" key="5">
    <source>
        <dbReference type="ARBA" id="ARBA00023098"/>
    </source>
</evidence>
<dbReference type="EMBL" id="CP030850">
    <property type="protein sequence ID" value="AXE16573.1"/>
    <property type="molecule type" value="Genomic_DNA"/>
</dbReference>
<dbReference type="GO" id="GO:0005506">
    <property type="term" value="F:iron ion binding"/>
    <property type="evidence" value="ECO:0007669"/>
    <property type="project" value="InterPro"/>
</dbReference>
<dbReference type="InterPro" id="IPR051689">
    <property type="entry name" value="Sterol_desaturase/TMEM195"/>
</dbReference>
<dbReference type="OrthoDB" id="9770329at2"/>
<evidence type="ECO:0000256" key="2">
    <source>
        <dbReference type="ARBA" id="ARBA00022692"/>
    </source>
</evidence>
<dbReference type="Proteomes" id="UP000251993">
    <property type="component" value="Chromosome"/>
</dbReference>